<evidence type="ECO:0000256" key="2">
    <source>
        <dbReference type="SAM" id="SignalP"/>
    </source>
</evidence>
<dbReference type="Gene3D" id="3.40.190.10">
    <property type="entry name" value="Periplasmic binding protein-like II"/>
    <property type="match status" value="2"/>
</dbReference>
<sequence>MRKLLLLAPLAVSMLALPACSTAGAEGSGAASSTTATADAASGTSCGTTVDDIAAAAADEGKVNLIALPDTWANYGGILASYRDTYGIDATVANPDASSADEITAIQTLRGQADMPEVVDVGASFTQQMIDEGYAEVYKPTVWDDIPDALKDPEGHWVASYYGVMSIATNTTLVADPPTSFADLEDPKYAGQVTLNGDPREAGAAFAAVMAASLANGGSFDDILPGIEYFAGLKESGNLQAVDVSQATLLSGEVPIALDWTYNFPAIEPLMTDAGFDLEVTVPSDGVYGGYYAQSVVTEAAHPCAARLFLEHLVGDDGALGYLEGGAIPARYATLVAEGKVDAELAENLPDADTIDAITFPSQDQIDAAKATLSEQWGPMVADK</sequence>
<organism evidence="3 4">
    <name type="scientific">Pengzhenrongella sicca</name>
    <dbReference type="NCBI Taxonomy" id="2819238"/>
    <lineage>
        <taxon>Bacteria</taxon>
        <taxon>Bacillati</taxon>
        <taxon>Actinomycetota</taxon>
        <taxon>Actinomycetes</taxon>
        <taxon>Micrococcales</taxon>
        <taxon>Pengzhenrongella</taxon>
    </lineage>
</organism>
<dbReference type="GO" id="GO:0030975">
    <property type="term" value="F:thiamine binding"/>
    <property type="evidence" value="ECO:0007669"/>
    <property type="project" value="TreeGrafter"/>
</dbReference>
<dbReference type="EMBL" id="CP071868">
    <property type="protein sequence ID" value="QTE28167.1"/>
    <property type="molecule type" value="Genomic_DNA"/>
</dbReference>
<feature type="signal peptide" evidence="2">
    <location>
        <begin position="1"/>
        <end position="25"/>
    </location>
</feature>
<dbReference type="GO" id="GO:0030976">
    <property type="term" value="F:thiamine pyrophosphate binding"/>
    <property type="evidence" value="ECO:0007669"/>
    <property type="project" value="TreeGrafter"/>
</dbReference>
<dbReference type="PANTHER" id="PTHR30006:SF2">
    <property type="entry name" value="ABC TRANSPORTER SUBSTRATE-BINDING PROTEIN"/>
    <property type="match status" value="1"/>
</dbReference>
<feature type="chain" id="PRO_5035205279" evidence="2">
    <location>
        <begin position="26"/>
        <end position="384"/>
    </location>
</feature>
<dbReference type="Proteomes" id="UP000663937">
    <property type="component" value="Chromosome"/>
</dbReference>
<reference evidence="3" key="1">
    <citation type="submission" date="2021-03" db="EMBL/GenBank/DDBJ databases">
        <title>Pengzhenrongella sicca gen. nov., sp. nov., a new member of suborder Micrococcineae isolated from High-Arctic tundra soil.</title>
        <authorList>
            <person name="Peng F."/>
        </authorList>
    </citation>
    <scope>NUCLEOTIDE SEQUENCE</scope>
    <source>
        <strain evidence="3">LRZ-2</strain>
    </source>
</reference>
<keyword evidence="4" id="KW-1185">Reference proteome</keyword>
<accession>A0A8A4ZCE4</accession>
<dbReference type="GO" id="GO:0015888">
    <property type="term" value="P:thiamine transport"/>
    <property type="evidence" value="ECO:0007669"/>
    <property type="project" value="TreeGrafter"/>
</dbReference>
<evidence type="ECO:0000313" key="4">
    <source>
        <dbReference type="Proteomes" id="UP000663937"/>
    </source>
</evidence>
<evidence type="ECO:0000313" key="3">
    <source>
        <dbReference type="EMBL" id="QTE28167.1"/>
    </source>
</evidence>
<dbReference type="PANTHER" id="PTHR30006">
    <property type="entry name" value="THIAMINE-BINDING PERIPLASMIC PROTEIN-RELATED"/>
    <property type="match status" value="1"/>
</dbReference>
<evidence type="ECO:0000256" key="1">
    <source>
        <dbReference type="ARBA" id="ARBA00022729"/>
    </source>
</evidence>
<dbReference type="SUPFAM" id="SSF53850">
    <property type="entry name" value="Periplasmic binding protein-like II"/>
    <property type="match status" value="1"/>
</dbReference>
<dbReference type="RefSeq" id="WP_227422395.1">
    <property type="nucleotide sequence ID" value="NZ_CP071868.1"/>
</dbReference>
<dbReference type="GO" id="GO:0030288">
    <property type="term" value="C:outer membrane-bounded periplasmic space"/>
    <property type="evidence" value="ECO:0007669"/>
    <property type="project" value="TreeGrafter"/>
</dbReference>
<gene>
    <name evidence="3" type="ORF">J4E96_12285</name>
</gene>
<dbReference type="AlphaFoldDB" id="A0A8A4ZCE4"/>
<keyword evidence="1 2" id="KW-0732">Signal</keyword>
<dbReference type="Pfam" id="PF13343">
    <property type="entry name" value="SBP_bac_6"/>
    <property type="match status" value="1"/>
</dbReference>
<proteinExistence type="predicted"/>
<protein>
    <submittedName>
        <fullName evidence="3">ABC transporter substrate-binding protein</fullName>
    </submittedName>
</protein>
<name>A0A8A4ZCE4_9MICO</name>
<dbReference type="KEGG" id="psic:J4E96_12285"/>